<feature type="compositionally biased region" description="Basic residues" evidence="1">
    <location>
        <begin position="383"/>
        <end position="392"/>
    </location>
</feature>
<feature type="region of interest" description="Disordered" evidence="1">
    <location>
        <begin position="1"/>
        <end position="20"/>
    </location>
</feature>
<comment type="caution">
    <text evidence="3">The sequence shown here is derived from an EMBL/GenBank/DDBJ whole genome shotgun (WGS) entry which is preliminary data.</text>
</comment>
<sequence>MSELNENEKSESTPSQAENPVVLRSVSFDHVDDKGNIILTLASNGTSGAAEKLTLPLTTELEKGVTRARDIIEQARVSAQKPLQQTLPLAEIQVMVREGASFKEVASKYGIDVETVRHYAQSVEQEKRFAISQFLNVRLATDNGTRSTQRLIADQLQAAGVDMTSLRWNAWRKVHEPWQIQLSYKHSDILYRARWNWNLSDNHVDPLDPAAAQLVRPLTRDTDPDVIAEPSTPVSRVSGRTSRAGGQAGASQASGQAASTSSTSHAQSAASSAKASAAGTQTGTQTDGQASGSTSSRNSQTSAPQASGSASSSSQASAHTTSDAAGIASARGDETRVSQPVAIETAVATAEVQEPSEEHISDAAALFPTTAEEEALSTASLQKAKKNAHKGRSAIPSWDDIIFGDQK</sequence>
<dbReference type="RefSeq" id="WP_094689697.1">
    <property type="nucleotide sequence ID" value="NZ_JACBYZ010000001.1"/>
</dbReference>
<dbReference type="NCBIfam" id="NF040712">
    <property type="entry name" value="SepH"/>
    <property type="match status" value="1"/>
</dbReference>
<organism evidence="3 4">
    <name type="scientific">Aeriscardovia aeriphila</name>
    <dbReference type="NCBI Taxonomy" id="218139"/>
    <lineage>
        <taxon>Bacteria</taxon>
        <taxon>Bacillati</taxon>
        <taxon>Actinomycetota</taxon>
        <taxon>Actinomycetes</taxon>
        <taxon>Bifidobacteriales</taxon>
        <taxon>Bifidobacteriaceae</taxon>
        <taxon>Aeriscardovia</taxon>
    </lineage>
</organism>
<accession>A0A261FAS2</accession>
<evidence type="ECO:0000313" key="3">
    <source>
        <dbReference type="EMBL" id="OZG56135.1"/>
    </source>
</evidence>
<dbReference type="InterPro" id="IPR021421">
    <property type="entry name" value="DUF3071"/>
</dbReference>
<evidence type="ECO:0000256" key="1">
    <source>
        <dbReference type="SAM" id="MobiDB-lite"/>
    </source>
</evidence>
<dbReference type="Pfam" id="PF11268">
    <property type="entry name" value="DUF3071"/>
    <property type="match status" value="1"/>
</dbReference>
<feature type="compositionally biased region" description="Low complexity" evidence="1">
    <location>
        <begin position="238"/>
        <end position="325"/>
    </location>
</feature>
<evidence type="ECO:0000259" key="2">
    <source>
        <dbReference type="Pfam" id="PF11268"/>
    </source>
</evidence>
<proteinExistence type="predicted"/>
<feature type="domain" description="DUF3071" evidence="2">
    <location>
        <begin position="24"/>
        <end position="197"/>
    </location>
</feature>
<gene>
    <name evidence="3" type="ORF">AEAE_0623</name>
</gene>
<reference evidence="3 4" key="1">
    <citation type="journal article" date="2017" name="BMC Genomics">
        <title>Comparative genomic and phylogenomic analyses of the Bifidobacteriaceae family.</title>
        <authorList>
            <person name="Lugli G.A."/>
            <person name="Milani C."/>
            <person name="Turroni F."/>
            <person name="Duranti S."/>
            <person name="Mancabelli L."/>
            <person name="Mangifesta M."/>
            <person name="Ferrario C."/>
            <person name="Modesto M."/>
            <person name="Mattarelli P."/>
            <person name="Jiri K."/>
            <person name="van Sinderen D."/>
            <person name="Ventura M."/>
        </authorList>
    </citation>
    <scope>NUCLEOTIDE SEQUENCE [LARGE SCALE GENOMIC DNA]</scope>
    <source>
        <strain evidence="3 4">LMG 21773</strain>
    </source>
</reference>
<keyword evidence="4" id="KW-1185">Reference proteome</keyword>
<dbReference type="EMBL" id="MWWU01000002">
    <property type="protein sequence ID" value="OZG56135.1"/>
    <property type="molecule type" value="Genomic_DNA"/>
</dbReference>
<dbReference type="OrthoDB" id="5180791at2"/>
<feature type="region of interest" description="Disordered" evidence="1">
    <location>
        <begin position="377"/>
        <end position="407"/>
    </location>
</feature>
<dbReference type="Proteomes" id="UP000228976">
    <property type="component" value="Unassembled WGS sequence"/>
</dbReference>
<feature type="region of interest" description="Disordered" evidence="1">
    <location>
        <begin position="221"/>
        <end position="337"/>
    </location>
</feature>
<evidence type="ECO:0000313" key="4">
    <source>
        <dbReference type="Proteomes" id="UP000228976"/>
    </source>
</evidence>
<dbReference type="InterPro" id="IPR047682">
    <property type="entry name" value="SepH-like"/>
</dbReference>
<dbReference type="AlphaFoldDB" id="A0A261FAS2"/>
<protein>
    <recommendedName>
        <fullName evidence="2">DUF3071 domain-containing protein</fullName>
    </recommendedName>
</protein>
<name>A0A261FAS2_9BIFI</name>
<feature type="compositionally biased region" description="Basic and acidic residues" evidence="1">
    <location>
        <begin position="1"/>
        <end position="11"/>
    </location>
</feature>